<dbReference type="EMBL" id="CU633873">
    <property type="protein sequence ID" value="CAP65788.1"/>
    <property type="molecule type" value="Genomic_DNA"/>
</dbReference>
<protein>
    <submittedName>
        <fullName evidence="8">Podospora anserina S mat+ genomic DNA chromosome 7, supercontig 3</fullName>
    </submittedName>
</protein>
<dbReference type="GO" id="GO:0005886">
    <property type="term" value="C:plasma membrane"/>
    <property type="evidence" value="ECO:0007669"/>
    <property type="project" value="TreeGrafter"/>
</dbReference>
<organism evidence="8">
    <name type="scientific">Podospora anserina (strain S / ATCC MYA-4624 / DSM 980 / FGSC 10383)</name>
    <name type="common">Pleurage anserina</name>
    <dbReference type="NCBI Taxonomy" id="515849"/>
    <lineage>
        <taxon>Eukaryota</taxon>
        <taxon>Fungi</taxon>
        <taxon>Dikarya</taxon>
        <taxon>Ascomycota</taxon>
        <taxon>Pezizomycotina</taxon>
        <taxon>Sordariomycetes</taxon>
        <taxon>Sordariomycetidae</taxon>
        <taxon>Sordariales</taxon>
        <taxon>Podosporaceae</taxon>
        <taxon>Podospora</taxon>
        <taxon>Podospora anserina</taxon>
    </lineage>
</organism>
<feature type="transmembrane region" description="Helical" evidence="6">
    <location>
        <begin position="189"/>
        <end position="212"/>
    </location>
</feature>
<dbReference type="Gene3D" id="1.20.1250.20">
    <property type="entry name" value="MFS general substrate transporter like domains"/>
    <property type="match status" value="1"/>
</dbReference>
<feature type="domain" description="Major facilitator superfamily (MFS) profile" evidence="7">
    <location>
        <begin position="190"/>
        <end position="635"/>
    </location>
</feature>
<reference evidence="8" key="1">
    <citation type="journal article" date="2008" name="Genome Biol.">
        <title>The genome sequence of the model ascomycete fungus Podospora anserina.</title>
        <authorList>
            <person name="Espagne E."/>
            <person name="Lespinet O."/>
            <person name="Malagnac F."/>
            <person name="Da Silva C."/>
            <person name="Jaillon O."/>
            <person name="Porcel B.M."/>
            <person name="Couloux A."/>
            <person name="Aury J.-M."/>
            <person name="Segurens B."/>
            <person name="Poulain J."/>
            <person name="Anthouard V."/>
            <person name="Grossetete S."/>
            <person name="Khalili H."/>
            <person name="Coppin E."/>
            <person name="Dequard-Chablat M."/>
            <person name="Picard M."/>
            <person name="Contamine V."/>
            <person name="Arnaise S."/>
            <person name="Bourdais A."/>
            <person name="Berteaux-Lecellier V."/>
            <person name="Gautheret D."/>
            <person name="de Vries R.P."/>
            <person name="Battaglia E."/>
            <person name="Coutinho P.M."/>
            <person name="Danchin E.G.J."/>
            <person name="Henrissat B."/>
            <person name="El Khoury R."/>
            <person name="Sainsard-Chanet A."/>
            <person name="Boivin A."/>
            <person name="Pinan-Lucarre B."/>
            <person name="Sellem C.H."/>
            <person name="Debuchy R."/>
            <person name="Wincker P."/>
            <person name="Weissenbach J."/>
            <person name="Silar P."/>
        </authorList>
    </citation>
    <scope>NUCLEOTIDE SEQUENCE [LARGE SCALE GENOMIC DNA]</scope>
    <source>
        <strain evidence="8">S mat+</strain>
    </source>
</reference>
<dbReference type="PANTHER" id="PTHR23502">
    <property type="entry name" value="MAJOR FACILITATOR SUPERFAMILY"/>
    <property type="match status" value="1"/>
</dbReference>
<dbReference type="InterPro" id="IPR011701">
    <property type="entry name" value="MFS"/>
</dbReference>
<dbReference type="GeneID" id="6189695"/>
<dbReference type="InterPro" id="IPR020846">
    <property type="entry name" value="MFS_dom"/>
</dbReference>
<feature type="transmembrane region" description="Helical" evidence="6">
    <location>
        <begin position="332"/>
        <end position="357"/>
    </location>
</feature>
<feature type="transmembrane region" description="Helical" evidence="6">
    <location>
        <begin position="525"/>
        <end position="542"/>
    </location>
</feature>
<name>B2AP79_PODAN</name>
<dbReference type="Pfam" id="PF07690">
    <property type="entry name" value="MFS_1"/>
    <property type="match status" value="2"/>
</dbReference>
<feature type="compositionally biased region" description="Pro residues" evidence="5">
    <location>
        <begin position="156"/>
        <end position="168"/>
    </location>
</feature>
<feature type="transmembrane region" description="Helical" evidence="6">
    <location>
        <begin position="282"/>
        <end position="304"/>
    </location>
</feature>
<dbReference type="SUPFAM" id="SSF103473">
    <property type="entry name" value="MFS general substrate transporter"/>
    <property type="match status" value="1"/>
</dbReference>
<feature type="transmembrane region" description="Helical" evidence="6">
    <location>
        <begin position="548"/>
        <end position="574"/>
    </location>
</feature>
<feature type="transmembrane region" description="Helical" evidence="6">
    <location>
        <begin position="434"/>
        <end position="456"/>
    </location>
</feature>
<feature type="compositionally biased region" description="Low complexity" evidence="5">
    <location>
        <begin position="67"/>
        <end position="82"/>
    </location>
</feature>
<dbReference type="RefSeq" id="XP_001905546.1">
    <property type="nucleotide sequence ID" value="XM_001905511.1"/>
</dbReference>
<feature type="transmembrane region" description="Helical" evidence="6">
    <location>
        <begin position="363"/>
        <end position="383"/>
    </location>
</feature>
<gene>
    <name evidence="8" type="ORF">PODANS_7_170</name>
</gene>
<keyword evidence="2 6" id="KW-0812">Transmembrane</keyword>
<dbReference type="OrthoDB" id="3936150at2759"/>
<dbReference type="VEuPathDB" id="FungiDB:PODANS_7_170"/>
<feature type="compositionally biased region" description="Polar residues" evidence="5">
    <location>
        <begin position="144"/>
        <end position="153"/>
    </location>
</feature>
<dbReference type="PROSITE" id="PS50850">
    <property type="entry name" value="MFS"/>
    <property type="match status" value="1"/>
</dbReference>
<feature type="transmembrane region" description="Helical" evidence="6">
    <location>
        <begin position="256"/>
        <end position="276"/>
    </location>
</feature>
<dbReference type="HOGENOM" id="CLU_008455_8_7_1"/>
<proteinExistence type="predicted"/>
<feature type="compositionally biased region" description="Basic residues" evidence="5">
    <location>
        <begin position="83"/>
        <end position="94"/>
    </location>
</feature>
<reference evidence="8" key="2">
    <citation type="submission" date="2008-07" db="EMBL/GenBank/DDBJ databases">
        <authorList>
            <person name="Genoscope - CEA"/>
        </authorList>
    </citation>
    <scope>NUCLEOTIDE SEQUENCE</scope>
    <source>
        <strain evidence="8">S mat+</strain>
    </source>
</reference>
<dbReference type="GO" id="GO:0005275">
    <property type="term" value="F:amine transmembrane transporter activity"/>
    <property type="evidence" value="ECO:0007669"/>
    <property type="project" value="TreeGrafter"/>
</dbReference>
<dbReference type="PANTHER" id="PTHR23502:SF21">
    <property type="entry name" value="DITYROSINE TRANSPORTER 1"/>
    <property type="match status" value="1"/>
</dbReference>
<keyword evidence="4 6" id="KW-0472">Membrane</keyword>
<feature type="transmembrane region" description="Helical" evidence="6">
    <location>
        <begin position="620"/>
        <end position="640"/>
    </location>
</feature>
<feature type="non-terminal residue" evidence="8">
    <location>
        <position position="1"/>
    </location>
</feature>
<evidence type="ECO:0000313" key="8">
    <source>
        <dbReference type="EMBL" id="CAP65788.1"/>
    </source>
</evidence>
<feature type="transmembrane region" description="Helical" evidence="6">
    <location>
        <begin position="476"/>
        <end position="494"/>
    </location>
</feature>
<feature type="transmembrane region" description="Helical" evidence="6">
    <location>
        <begin position="224"/>
        <end position="244"/>
    </location>
</feature>
<dbReference type="KEGG" id="pan:PODANSg2572"/>
<dbReference type="AlphaFoldDB" id="B2AP79"/>
<sequence>PVGCGRCCALTHPGLWRCWSMKRKRNTCSIPFCFSVHKTCSSLIGPVNLLGHACRMVRFELTVQIGRSRQSSPHRASSSQSRSRSRSRTRHSRPHSPEDRIPLVERVPPPARDDDPASISLPPSPTDNTPEKNSLPLGPRSSHQHLSTSNNESLPNGPPPADEPPGLNPSPKQDGSGSYTDFSPLRRKFILSAITIAGFFGPLAGGIYLPALPVLEKEFNVSPTAINVTVSVFMMTFAFGPLFWSTFADWKGRRPLYLISLAIYILANVLLAVVPANYGALVFLRVVQAFGSASVVSMGAGTVADVGRYIRLSRCQLANVSPSQITEPKKRAFAMSIFLMGPQCGPVLGPVLGGALAEANWRWIFGFLAISSGILWLVILSSLPETLRARVGGGRIYTERPIFFWPPSMSSPLAPRWERGPPPPIPTLKGYWNLFIYPPIGIVSFNTAMLYSTYFAIAVQLPTELSQRYKWGPSGIGAGFLAVGIAMIVGSLLGGRASDWRRARAAEQLPEDTKIDPEFRLVDQIWGVLICVLGTLLYGWMVDGSKHPAAVLFATFLTGFGMNWVFVTTTAFLTECVAQQAAGAFALGNLLRNPWAAIVSVITPTLVAKMGSGWCFTGLAVLDLLLVGTAVIGTCNLLILRLKCPGWRADRAAKMQLAGKKAGGPAAVP</sequence>
<keyword evidence="3 6" id="KW-1133">Transmembrane helix</keyword>
<evidence type="ECO:0000256" key="4">
    <source>
        <dbReference type="ARBA" id="ARBA00023136"/>
    </source>
</evidence>
<evidence type="ECO:0000259" key="7">
    <source>
        <dbReference type="PROSITE" id="PS50850"/>
    </source>
</evidence>
<comment type="subcellular location">
    <subcellularLocation>
        <location evidence="1">Membrane</location>
        <topology evidence="1">Multi-pass membrane protein</topology>
    </subcellularLocation>
</comment>
<evidence type="ECO:0000256" key="5">
    <source>
        <dbReference type="SAM" id="MobiDB-lite"/>
    </source>
</evidence>
<evidence type="ECO:0000256" key="6">
    <source>
        <dbReference type="SAM" id="Phobius"/>
    </source>
</evidence>
<evidence type="ECO:0000256" key="1">
    <source>
        <dbReference type="ARBA" id="ARBA00004141"/>
    </source>
</evidence>
<feature type="region of interest" description="Disordered" evidence="5">
    <location>
        <begin position="67"/>
        <end position="178"/>
    </location>
</feature>
<evidence type="ECO:0000256" key="3">
    <source>
        <dbReference type="ARBA" id="ARBA00022989"/>
    </source>
</evidence>
<dbReference type="InterPro" id="IPR036259">
    <property type="entry name" value="MFS_trans_sf"/>
</dbReference>
<accession>B2AP79</accession>
<evidence type="ECO:0000256" key="2">
    <source>
        <dbReference type="ARBA" id="ARBA00022692"/>
    </source>
</evidence>